<keyword evidence="5" id="KW-1185">Reference proteome</keyword>
<dbReference type="SUPFAM" id="SSF50037">
    <property type="entry name" value="C-terminal domain of transcriptional repressors"/>
    <property type="match status" value="1"/>
</dbReference>
<evidence type="ECO:0000259" key="3">
    <source>
        <dbReference type="SMART" id="SM00470"/>
    </source>
</evidence>
<feature type="compositionally biased region" description="Polar residues" evidence="2">
    <location>
        <begin position="237"/>
        <end position="246"/>
    </location>
</feature>
<feature type="domain" description="ParB-like N-terminal" evidence="3">
    <location>
        <begin position="31"/>
        <end position="125"/>
    </location>
</feature>
<feature type="region of interest" description="Disordered" evidence="2">
    <location>
        <begin position="307"/>
        <end position="353"/>
    </location>
</feature>
<organism evidence="4 5">
    <name type="scientific">Ancylobacter oerskovii</name>
    <dbReference type="NCBI Taxonomy" id="459519"/>
    <lineage>
        <taxon>Bacteria</taxon>
        <taxon>Pseudomonadati</taxon>
        <taxon>Pseudomonadota</taxon>
        <taxon>Alphaproteobacteria</taxon>
        <taxon>Hyphomicrobiales</taxon>
        <taxon>Xanthobacteraceae</taxon>
        <taxon>Ancylobacter</taxon>
    </lineage>
</organism>
<dbReference type="SUPFAM" id="SSF110849">
    <property type="entry name" value="ParB/Sulfiredoxin"/>
    <property type="match status" value="1"/>
</dbReference>
<dbReference type="InterPro" id="IPR037048">
    <property type="entry name" value="KorB_C_sf"/>
</dbReference>
<dbReference type="NCBIfam" id="TIGR00180">
    <property type="entry name" value="parB_part"/>
    <property type="match status" value="1"/>
</dbReference>
<dbReference type="Gene3D" id="2.30.30.150">
    <property type="entry name" value="KorB, C-terminal domain"/>
    <property type="match status" value="1"/>
</dbReference>
<dbReference type="InterPro" id="IPR004437">
    <property type="entry name" value="ParB/RepB/Spo0J"/>
</dbReference>
<evidence type="ECO:0000313" key="4">
    <source>
        <dbReference type="EMBL" id="MFD2143823.1"/>
    </source>
</evidence>
<dbReference type="Gene3D" id="1.10.10.2830">
    <property type="match status" value="1"/>
</dbReference>
<comment type="similarity">
    <text evidence="1">Belongs to the ParB family.</text>
</comment>
<evidence type="ECO:0000313" key="5">
    <source>
        <dbReference type="Proteomes" id="UP001597299"/>
    </source>
</evidence>
<feature type="region of interest" description="Disordered" evidence="2">
    <location>
        <begin position="229"/>
        <end position="277"/>
    </location>
</feature>
<dbReference type="Gene3D" id="3.90.1530.30">
    <property type="match status" value="1"/>
</dbReference>
<feature type="compositionally biased region" description="Acidic residues" evidence="2">
    <location>
        <begin position="324"/>
        <end position="334"/>
    </location>
</feature>
<dbReference type="Pfam" id="PF06613">
    <property type="entry name" value="KorB_C"/>
    <property type="match status" value="1"/>
</dbReference>
<dbReference type="PANTHER" id="PTHR33375">
    <property type="entry name" value="CHROMOSOME-PARTITIONING PROTEIN PARB-RELATED"/>
    <property type="match status" value="1"/>
</dbReference>
<protein>
    <submittedName>
        <fullName evidence="4">ParB/RepB/Spo0J family partition protein</fullName>
    </submittedName>
</protein>
<dbReference type="SMART" id="SM00470">
    <property type="entry name" value="ParB"/>
    <property type="match status" value="1"/>
</dbReference>
<dbReference type="InterPro" id="IPR036086">
    <property type="entry name" value="ParB/Sulfiredoxin_sf"/>
</dbReference>
<dbReference type="Proteomes" id="UP001597299">
    <property type="component" value="Unassembled WGS sequence"/>
</dbReference>
<sequence>MNNKLNLSGLDKFSHLMQAGADAASAAGKPLSLPLDRVAEDPRNARKNYDPAKLQELADSIRAGGLSTPIVVKVHPDDPKRYQIVHGHRRYRAHKLIEATIIEAVVTDKQGAVSQLVDNLQREDLTTAELVGGIRDLLADGLKQTEIAQKLGKSKAWVSKHAALTELADVAPELQDLLDSERIRDASTLYEALQCYKQDADAVRAFLATTGDRQVVQADIEGLRAAMKRGSEPAATTGGNATSDAPTSDAGASTAPPAATDGAGQDGSDTSGTPLAQVFSGNAAAGSQSDGDGEATTLAQVYTETRTDAAISSQAGGEGVTSDPSDDEDDDPDGDGQRRQSVKPGPAAPDPMKVRKPLVQVRVGRREGVMLIGKTAQYGLAWVKFENGDEEQLDVNKIKLVAVIDGASK</sequence>
<dbReference type="EMBL" id="JBHUHD010000005">
    <property type="protein sequence ID" value="MFD2143823.1"/>
    <property type="molecule type" value="Genomic_DNA"/>
</dbReference>
<dbReference type="InterPro" id="IPR008988">
    <property type="entry name" value="Transcriptional_repressor_C"/>
</dbReference>
<dbReference type="InterPro" id="IPR010575">
    <property type="entry name" value="KorB_C"/>
</dbReference>
<dbReference type="InterPro" id="IPR050336">
    <property type="entry name" value="Chromosome_partition/occlusion"/>
</dbReference>
<dbReference type="RefSeq" id="WP_213355308.1">
    <property type="nucleotide sequence ID" value="NZ_JAHBGB010000043.1"/>
</dbReference>
<dbReference type="Pfam" id="PF08535">
    <property type="entry name" value="KorB"/>
    <property type="match status" value="1"/>
</dbReference>
<proteinExistence type="inferred from homology"/>
<evidence type="ECO:0000256" key="1">
    <source>
        <dbReference type="ARBA" id="ARBA00006295"/>
    </source>
</evidence>
<evidence type="ECO:0000256" key="2">
    <source>
        <dbReference type="SAM" id="MobiDB-lite"/>
    </source>
</evidence>
<reference evidence="5" key="1">
    <citation type="journal article" date="2019" name="Int. J. Syst. Evol. Microbiol.">
        <title>The Global Catalogue of Microorganisms (GCM) 10K type strain sequencing project: providing services to taxonomists for standard genome sequencing and annotation.</title>
        <authorList>
            <consortium name="The Broad Institute Genomics Platform"/>
            <consortium name="The Broad Institute Genome Sequencing Center for Infectious Disease"/>
            <person name="Wu L."/>
            <person name="Ma J."/>
        </authorList>
    </citation>
    <scope>NUCLEOTIDE SEQUENCE [LARGE SCALE GENOMIC DNA]</scope>
    <source>
        <strain evidence="5">CCM 7435</strain>
    </source>
</reference>
<dbReference type="PANTHER" id="PTHR33375:SF1">
    <property type="entry name" value="CHROMOSOME-PARTITIONING PROTEIN PARB-RELATED"/>
    <property type="match status" value="1"/>
</dbReference>
<comment type="caution">
    <text evidence="4">The sequence shown here is derived from an EMBL/GenBank/DDBJ whole genome shotgun (WGS) entry which is preliminary data.</text>
</comment>
<dbReference type="InterPro" id="IPR003115">
    <property type="entry name" value="ParB_N"/>
</dbReference>
<accession>A0ABW4Z6C7</accession>
<dbReference type="InterPro" id="IPR013741">
    <property type="entry name" value="KorB_domain"/>
</dbReference>
<dbReference type="Pfam" id="PF02195">
    <property type="entry name" value="ParB_N"/>
    <property type="match status" value="1"/>
</dbReference>
<name>A0ABW4Z6C7_9HYPH</name>
<gene>
    <name evidence="4" type="ORF">ACFSNC_26100</name>
</gene>